<evidence type="ECO:0000259" key="18">
    <source>
        <dbReference type="Pfam" id="PF13793"/>
    </source>
</evidence>
<feature type="region of interest" description="Disordered" evidence="17">
    <location>
        <begin position="281"/>
        <end position="370"/>
    </location>
</feature>
<evidence type="ECO:0000256" key="14">
    <source>
        <dbReference type="ARBA" id="ARBA00040334"/>
    </source>
</evidence>
<dbReference type="GO" id="GO:0000287">
    <property type="term" value="F:magnesium ion binding"/>
    <property type="evidence" value="ECO:0007669"/>
    <property type="project" value="InterPro"/>
</dbReference>
<dbReference type="EC" id="2.7.6.1" evidence="4"/>
<feature type="compositionally biased region" description="Low complexity" evidence="17">
    <location>
        <begin position="283"/>
        <end position="295"/>
    </location>
</feature>
<dbReference type="PROSITE" id="PS00114">
    <property type="entry name" value="PRPP_SYNTHASE"/>
    <property type="match status" value="1"/>
</dbReference>
<dbReference type="GO" id="GO:0016301">
    <property type="term" value="F:kinase activity"/>
    <property type="evidence" value="ECO:0007669"/>
    <property type="project" value="UniProtKB-KW"/>
</dbReference>
<dbReference type="OrthoDB" id="413572at2759"/>
<dbReference type="GO" id="GO:0004749">
    <property type="term" value="F:ribose phosphate diphosphokinase activity"/>
    <property type="evidence" value="ECO:0007669"/>
    <property type="project" value="UniProtKB-EC"/>
</dbReference>
<dbReference type="GO" id="GO:0006015">
    <property type="term" value="P:5-phosphoribose 1-diphosphate biosynthetic process"/>
    <property type="evidence" value="ECO:0007669"/>
    <property type="project" value="TreeGrafter"/>
</dbReference>
<evidence type="ECO:0000313" key="20">
    <source>
        <dbReference type="Proteomes" id="UP001152607"/>
    </source>
</evidence>
<accession>A0A9W4XP28</accession>
<evidence type="ECO:0000256" key="17">
    <source>
        <dbReference type="SAM" id="MobiDB-lite"/>
    </source>
</evidence>
<comment type="caution">
    <text evidence="19">The sequence shown here is derived from an EMBL/GenBank/DDBJ whole genome shotgun (WGS) entry which is preliminary data.</text>
</comment>
<evidence type="ECO:0000256" key="13">
    <source>
        <dbReference type="ARBA" id="ARBA00022842"/>
    </source>
</evidence>
<dbReference type="InterPro" id="IPR029099">
    <property type="entry name" value="Pribosyltran_N"/>
</dbReference>
<evidence type="ECO:0000256" key="12">
    <source>
        <dbReference type="ARBA" id="ARBA00022840"/>
    </source>
</evidence>
<dbReference type="SMART" id="SM01400">
    <property type="entry name" value="Pribosyltran_N"/>
    <property type="match status" value="1"/>
</dbReference>
<dbReference type="Proteomes" id="UP001152607">
    <property type="component" value="Unassembled WGS sequence"/>
</dbReference>
<evidence type="ECO:0000256" key="7">
    <source>
        <dbReference type="ARBA" id="ARBA00022679"/>
    </source>
</evidence>
<dbReference type="Pfam" id="PF13793">
    <property type="entry name" value="Pribosyltran_N"/>
    <property type="match status" value="1"/>
</dbReference>
<evidence type="ECO:0000313" key="19">
    <source>
        <dbReference type="EMBL" id="CAI6235158.1"/>
    </source>
</evidence>
<evidence type="ECO:0000256" key="6">
    <source>
        <dbReference type="ARBA" id="ARBA00022553"/>
    </source>
</evidence>
<dbReference type="InterPro" id="IPR029057">
    <property type="entry name" value="PRTase-like"/>
</dbReference>
<evidence type="ECO:0000256" key="15">
    <source>
        <dbReference type="ARBA" id="ARBA00049535"/>
    </source>
</evidence>
<feature type="compositionally biased region" description="Polar residues" evidence="17">
    <location>
        <begin position="396"/>
        <end position="405"/>
    </location>
</feature>
<evidence type="ECO:0000256" key="8">
    <source>
        <dbReference type="ARBA" id="ARBA00022723"/>
    </source>
</evidence>
<evidence type="ECO:0000256" key="11">
    <source>
        <dbReference type="ARBA" id="ARBA00022777"/>
    </source>
</evidence>
<comment type="pathway">
    <text evidence="2">Metabolic intermediate biosynthesis; 5-phospho-alpha-D-ribose 1-diphosphate biosynthesis; 5-phospho-alpha-D-ribose 1-diphosphate from D-ribose 5-phosphate (route I): step 1/1.</text>
</comment>
<dbReference type="NCBIfam" id="TIGR01251">
    <property type="entry name" value="ribP_PPkin"/>
    <property type="match status" value="1"/>
</dbReference>
<evidence type="ECO:0000256" key="1">
    <source>
        <dbReference type="ARBA" id="ARBA00004496"/>
    </source>
</evidence>
<keyword evidence="20" id="KW-1185">Reference proteome</keyword>
<evidence type="ECO:0000256" key="3">
    <source>
        <dbReference type="ARBA" id="ARBA00006478"/>
    </source>
</evidence>
<dbReference type="FunFam" id="3.40.50.2020:FF:000043">
    <property type="entry name" value="Ribose-phosphate pyrophosphokinase 1"/>
    <property type="match status" value="1"/>
</dbReference>
<evidence type="ECO:0000256" key="5">
    <source>
        <dbReference type="ARBA" id="ARBA00022490"/>
    </source>
</evidence>
<feature type="region of interest" description="Disordered" evidence="17">
    <location>
        <begin position="388"/>
        <end position="416"/>
    </location>
</feature>
<evidence type="ECO:0000256" key="16">
    <source>
        <dbReference type="ARBA" id="ARBA00077829"/>
    </source>
</evidence>
<comment type="similarity">
    <text evidence="3">Belongs to the ribose-phosphate pyrophosphokinase family.</text>
</comment>
<dbReference type="PANTHER" id="PTHR10210:SF57">
    <property type="entry name" value="RIBOSE-PHOSPHATE DIPHOSPHOKINASE"/>
    <property type="match status" value="1"/>
</dbReference>
<evidence type="ECO:0000256" key="9">
    <source>
        <dbReference type="ARBA" id="ARBA00022727"/>
    </source>
</evidence>
<dbReference type="GO" id="GO:0005737">
    <property type="term" value="C:cytoplasm"/>
    <property type="evidence" value="ECO:0007669"/>
    <property type="project" value="UniProtKB-SubCell"/>
</dbReference>
<dbReference type="GO" id="GO:0002189">
    <property type="term" value="C:ribose phosphate diphosphokinase complex"/>
    <property type="evidence" value="ECO:0007669"/>
    <property type="project" value="TreeGrafter"/>
</dbReference>
<organism evidence="19 20">
    <name type="scientific">Periconia digitata</name>
    <dbReference type="NCBI Taxonomy" id="1303443"/>
    <lineage>
        <taxon>Eukaryota</taxon>
        <taxon>Fungi</taxon>
        <taxon>Dikarya</taxon>
        <taxon>Ascomycota</taxon>
        <taxon>Pezizomycotina</taxon>
        <taxon>Dothideomycetes</taxon>
        <taxon>Pleosporomycetidae</taxon>
        <taxon>Pleosporales</taxon>
        <taxon>Massarineae</taxon>
        <taxon>Periconiaceae</taxon>
        <taxon>Periconia</taxon>
    </lineage>
</organism>
<comment type="subcellular location">
    <subcellularLocation>
        <location evidence="1">Cytoplasm</location>
    </subcellularLocation>
</comment>
<dbReference type="EMBL" id="CAOQHR010000001">
    <property type="protein sequence ID" value="CAI6235158.1"/>
    <property type="molecule type" value="Genomic_DNA"/>
</dbReference>
<keyword evidence="11" id="KW-0418">Kinase</keyword>
<keyword evidence="10" id="KW-0547">Nucleotide-binding</keyword>
<dbReference type="Pfam" id="PF14572">
    <property type="entry name" value="Pribosyl_synth"/>
    <property type="match status" value="1"/>
</dbReference>
<keyword evidence="9" id="KW-0545">Nucleotide biosynthesis</keyword>
<dbReference type="GO" id="GO:0006164">
    <property type="term" value="P:purine nucleotide biosynthetic process"/>
    <property type="evidence" value="ECO:0007669"/>
    <property type="project" value="TreeGrafter"/>
</dbReference>
<dbReference type="Gene3D" id="3.40.50.2020">
    <property type="match status" value="3"/>
</dbReference>
<comment type="catalytic activity">
    <reaction evidence="15">
        <text>D-ribose 5-phosphate + ATP = 5-phospho-alpha-D-ribose 1-diphosphate + AMP + H(+)</text>
        <dbReference type="Rhea" id="RHEA:15609"/>
        <dbReference type="ChEBI" id="CHEBI:15378"/>
        <dbReference type="ChEBI" id="CHEBI:30616"/>
        <dbReference type="ChEBI" id="CHEBI:58017"/>
        <dbReference type="ChEBI" id="CHEBI:78346"/>
        <dbReference type="ChEBI" id="CHEBI:456215"/>
        <dbReference type="EC" id="2.7.6.1"/>
    </reaction>
</comment>
<evidence type="ECO:0000256" key="2">
    <source>
        <dbReference type="ARBA" id="ARBA00004996"/>
    </source>
</evidence>
<dbReference type="InterPro" id="IPR000842">
    <property type="entry name" value="PRib_PP_synth_CS"/>
</dbReference>
<feature type="compositionally biased region" description="Acidic residues" evidence="17">
    <location>
        <begin position="361"/>
        <end position="370"/>
    </location>
</feature>
<keyword evidence="8" id="KW-0479">Metal-binding</keyword>
<name>A0A9W4XP28_9PLEO</name>
<dbReference type="GO" id="GO:0009156">
    <property type="term" value="P:ribonucleoside monophosphate biosynthetic process"/>
    <property type="evidence" value="ECO:0007669"/>
    <property type="project" value="InterPro"/>
</dbReference>
<dbReference type="GO" id="GO:0005524">
    <property type="term" value="F:ATP binding"/>
    <property type="evidence" value="ECO:0007669"/>
    <property type="project" value="UniProtKB-KW"/>
</dbReference>
<dbReference type="PANTHER" id="PTHR10210">
    <property type="entry name" value="RIBOSE-PHOSPHATE DIPHOSPHOKINASE FAMILY MEMBER"/>
    <property type="match status" value="1"/>
</dbReference>
<dbReference type="AlphaFoldDB" id="A0A9W4XP28"/>
<evidence type="ECO:0000256" key="10">
    <source>
        <dbReference type="ARBA" id="ARBA00022741"/>
    </source>
</evidence>
<protein>
    <recommendedName>
        <fullName evidence="14">Ribose-phosphate pyrophosphokinase 1</fullName>
        <ecNumber evidence="4">2.7.6.1</ecNumber>
    </recommendedName>
    <alternativeName>
        <fullName evidence="16">Phosphoribosyl pyrophosphate synthase 1</fullName>
    </alternativeName>
</protein>
<keyword evidence="12" id="KW-0067">ATP-binding</keyword>
<keyword evidence="7" id="KW-0808">Transferase</keyword>
<reference evidence="19" key="1">
    <citation type="submission" date="2023-01" db="EMBL/GenBank/DDBJ databases">
        <authorList>
            <person name="Van Ghelder C."/>
            <person name="Rancurel C."/>
        </authorList>
    </citation>
    <scope>NUCLEOTIDE SEQUENCE</scope>
    <source>
        <strain evidence="19">CNCM I-4278</strain>
    </source>
</reference>
<dbReference type="FunFam" id="3.40.50.2020:FF:000017">
    <property type="entry name" value="Ribose-phosphate pyrophosphokinase 1"/>
    <property type="match status" value="1"/>
</dbReference>
<keyword evidence="13" id="KW-0460">Magnesium</keyword>
<proteinExistence type="inferred from homology"/>
<sequence length="587" mass="63630">MSNSKSLPSPPQTPPPPLLLTNSSAPLARLLDDDVDDYCCFRLLGPPTMRGAIVFSGSSHPTLVDGICDRLGMKRGIASLSNFANGETQVQIHTSVRDKDVFIVQSGSSKINDALMELLIMVSACKGGSSRSITAVMPYFPYSRQSKKKSHRGSITARMVANLLNIAGVNHVITIDLHASQMQGFFKCPVDNLIAEPLLARWIRHNVQNWKEAVVVSKNPGGTKRVTSLADALKLSFGIVTTDRRRAATSSYWNESAMFESLRLDSSYSDSSGIVEAAMDPEATITPATNITPTAKSDQGKPKLRTRTISNPHQRRLNGGLEVTSSPLQKSMRAESIVESEASADTIRAETAASNGQSEESNNEEGADEYTDERARDVIHGRLIQGHIVDDDHPSPSMSAVSHTTWRGRAPSDGDADVPENMMSSFVSTASSMKNSSHTEHAHALGGTYDAAASSEDEEDHLVNPEVETMVTLVGNVKKRPVLLVDDMIDKSASWIAAAETVVKRGGATKVYCMATHGLFGGDCLQEMVDCDCITKIIVTNAFPIPEEKLDKVGDKLVVLSVDNLLAEAIRRNHHGESISQLFMHYD</sequence>
<gene>
    <name evidence="19" type="ORF">PDIGIT_LOCUS371</name>
</gene>
<feature type="domain" description="Ribose-phosphate pyrophosphokinase N-terminal" evidence="18">
    <location>
        <begin position="53"/>
        <end position="168"/>
    </location>
</feature>
<dbReference type="InterPro" id="IPR000836">
    <property type="entry name" value="PRTase_dom"/>
</dbReference>
<evidence type="ECO:0000256" key="4">
    <source>
        <dbReference type="ARBA" id="ARBA00013247"/>
    </source>
</evidence>
<dbReference type="InterPro" id="IPR005946">
    <property type="entry name" value="Rib-P_diPkinase"/>
</dbReference>
<dbReference type="SUPFAM" id="SSF53271">
    <property type="entry name" value="PRTase-like"/>
    <property type="match status" value="2"/>
</dbReference>
<keyword evidence="5" id="KW-0963">Cytoplasm</keyword>
<dbReference type="CDD" id="cd06223">
    <property type="entry name" value="PRTases_typeI"/>
    <property type="match status" value="2"/>
</dbReference>
<keyword evidence="6" id="KW-0597">Phosphoprotein</keyword>